<dbReference type="Proteomes" id="UP000016088">
    <property type="component" value="Unassembled WGS sequence"/>
</dbReference>
<protein>
    <submittedName>
        <fullName evidence="2">Uncharacterized protein</fullName>
    </submittedName>
</protein>
<dbReference type="GeneID" id="25029300"/>
<dbReference type="OMA" id="FWERMLN"/>
<gene>
    <name evidence="2" type="ORF">SOCG_00316</name>
</gene>
<evidence type="ECO:0000256" key="1">
    <source>
        <dbReference type="SAM" id="MobiDB-lite"/>
    </source>
</evidence>
<organism evidence="2 3">
    <name type="scientific">Schizosaccharomyces octosporus (strain yFS286)</name>
    <name type="common">Fission yeast</name>
    <name type="synonym">Octosporomyces octosporus</name>
    <dbReference type="NCBI Taxonomy" id="483514"/>
    <lineage>
        <taxon>Eukaryota</taxon>
        <taxon>Fungi</taxon>
        <taxon>Dikarya</taxon>
        <taxon>Ascomycota</taxon>
        <taxon>Taphrinomycotina</taxon>
        <taxon>Schizosaccharomycetes</taxon>
        <taxon>Schizosaccharomycetales</taxon>
        <taxon>Schizosaccharomycetaceae</taxon>
        <taxon>Schizosaccharomyces</taxon>
    </lineage>
</organism>
<feature type="compositionally biased region" description="Basic and acidic residues" evidence="1">
    <location>
        <begin position="205"/>
        <end position="231"/>
    </location>
</feature>
<dbReference type="AlphaFoldDB" id="S9PYP1"/>
<feature type="region of interest" description="Disordered" evidence="1">
    <location>
        <begin position="110"/>
        <end position="247"/>
    </location>
</feature>
<dbReference type="RefSeq" id="XP_013018190.1">
    <property type="nucleotide sequence ID" value="XM_013162736.1"/>
</dbReference>
<sequence length="247" mass="28049">MDKLWEEMVNDPKNEFSEEQKQFLAQSRARARRNKFIGVIGGALIPIVLAQKRKVSPLKLYATSIISGIAGNGLSQIFTMGYNLSQVNKRSDSSDLIRKMKESLIRQRTMMEQGNHIPPSHDGPLPRMKQDNLENGNQVTSSSGSNSSDIFMSQESSNQEDSSRSAWDRIREKENINRTSSRKEKNYSFPSEYETLDIAESSNWPKEDTADTRAQTPEDKEFERQQREFDKLVWGSDSSSSSGNLIT</sequence>
<dbReference type="HOGENOM" id="CLU_1138560_0_0_1"/>
<keyword evidence="3" id="KW-1185">Reference proteome</keyword>
<feature type="compositionally biased region" description="Polar residues" evidence="1">
    <location>
        <begin position="149"/>
        <end position="160"/>
    </location>
</feature>
<reference evidence="2 3" key="1">
    <citation type="journal article" date="2011" name="Science">
        <title>Comparative functional genomics of the fission yeasts.</title>
        <authorList>
            <person name="Rhind N."/>
            <person name="Chen Z."/>
            <person name="Yassour M."/>
            <person name="Thompson D.A."/>
            <person name="Haas B.J."/>
            <person name="Habib N."/>
            <person name="Wapinski I."/>
            <person name="Roy S."/>
            <person name="Lin M.F."/>
            <person name="Heiman D.I."/>
            <person name="Young S.K."/>
            <person name="Furuya K."/>
            <person name="Guo Y."/>
            <person name="Pidoux A."/>
            <person name="Chen H.M."/>
            <person name="Robbertse B."/>
            <person name="Goldberg J.M."/>
            <person name="Aoki K."/>
            <person name="Bayne E.H."/>
            <person name="Berlin A.M."/>
            <person name="Desjardins C.A."/>
            <person name="Dobbs E."/>
            <person name="Dukaj L."/>
            <person name="Fan L."/>
            <person name="FitzGerald M.G."/>
            <person name="French C."/>
            <person name="Gujja S."/>
            <person name="Hansen K."/>
            <person name="Keifenheim D."/>
            <person name="Levin J.Z."/>
            <person name="Mosher R.A."/>
            <person name="Mueller C.A."/>
            <person name="Pfiffner J."/>
            <person name="Priest M."/>
            <person name="Russ C."/>
            <person name="Smialowska A."/>
            <person name="Swoboda P."/>
            <person name="Sykes S.M."/>
            <person name="Vaughn M."/>
            <person name="Vengrova S."/>
            <person name="Yoder R."/>
            <person name="Zeng Q."/>
            <person name="Allshire R."/>
            <person name="Baulcombe D."/>
            <person name="Birren B.W."/>
            <person name="Brown W."/>
            <person name="Ekwall K."/>
            <person name="Kellis M."/>
            <person name="Leatherwood J."/>
            <person name="Levin H."/>
            <person name="Margalit H."/>
            <person name="Martienssen R."/>
            <person name="Nieduszynski C.A."/>
            <person name="Spatafora J.W."/>
            <person name="Friedman N."/>
            <person name="Dalgaard J.Z."/>
            <person name="Baumann P."/>
            <person name="Niki H."/>
            <person name="Regev A."/>
            <person name="Nusbaum C."/>
        </authorList>
    </citation>
    <scope>NUCLEOTIDE SEQUENCE [LARGE SCALE GENOMIC DNA]</scope>
    <source>
        <strain evidence="3">yFS286</strain>
    </source>
</reference>
<evidence type="ECO:0000313" key="2">
    <source>
        <dbReference type="EMBL" id="EPX72553.1"/>
    </source>
</evidence>
<dbReference type="OrthoDB" id="5390951at2759"/>
<accession>S9PYP1</accession>
<name>S9PYP1_SCHOY</name>
<proteinExistence type="predicted"/>
<feature type="compositionally biased region" description="Basic and acidic residues" evidence="1">
    <location>
        <begin position="161"/>
        <end position="186"/>
    </location>
</feature>
<evidence type="ECO:0000313" key="3">
    <source>
        <dbReference type="Proteomes" id="UP000016088"/>
    </source>
</evidence>
<feature type="compositionally biased region" description="Low complexity" evidence="1">
    <location>
        <begin position="236"/>
        <end position="247"/>
    </location>
</feature>
<dbReference type="EMBL" id="KE503207">
    <property type="protein sequence ID" value="EPX72553.1"/>
    <property type="molecule type" value="Genomic_DNA"/>
</dbReference>
<dbReference type="VEuPathDB" id="FungiDB:SOCG_00316"/>